<dbReference type="InterPro" id="IPR029058">
    <property type="entry name" value="AB_hydrolase_fold"/>
</dbReference>
<dbReference type="InterPro" id="IPR046879">
    <property type="entry name" value="KANL3/Tex30_Abhydrolase"/>
</dbReference>
<evidence type="ECO:0000313" key="2">
    <source>
        <dbReference type="EMBL" id="XBO42510.1"/>
    </source>
</evidence>
<dbReference type="Gene3D" id="3.40.50.1820">
    <property type="entry name" value="alpha/beta hydrolase"/>
    <property type="match status" value="1"/>
</dbReference>
<protein>
    <submittedName>
        <fullName evidence="2">Alpha/beta family hydrolase</fullName>
    </submittedName>
</protein>
<sequence length="216" mass="22265">MSAPRTLEVATPLGPAVVQVLRPVRAVGTVVLTHGASGRVDGRDVLAVRDGLVAGGWAVALVHQAWGVAGRRTPPRPGPQDEAWLPVLEALTKGRGRLPAPLVVGGKSNGARVACRTAHLVGADAVLCLSFPLHPPGKPQTSRAHELREPLSHGIPLHVVQGSRDPFGTPAEVRAELPDPVLVTEVSGEHTVKDTGALVVAAMAFLAGVVRAAGHG</sequence>
<dbReference type="RefSeq" id="WP_406829931.1">
    <property type="nucleotide sequence ID" value="NZ_CP157483.1"/>
</dbReference>
<dbReference type="AlphaFoldDB" id="A0AAU7JQB9"/>
<proteinExistence type="predicted"/>
<dbReference type="EMBL" id="CP157483">
    <property type="protein sequence ID" value="XBO42510.1"/>
    <property type="molecule type" value="Genomic_DNA"/>
</dbReference>
<reference evidence="2" key="1">
    <citation type="submission" date="2024-05" db="EMBL/GenBank/DDBJ databases">
        <authorList>
            <person name="Kim S."/>
            <person name="Heo J."/>
            <person name="Choi H."/>
            <person name="Choi Y."/>
            <person name="Kwon S.-W."/>
            <person name="Kim Y."/>
        </authorList>
    </citation>
    <scope>NUCLEOTIDE SEQUENCE</scope>
    <source>
        <strain evidence="2">KACC 23699</strain>
    </source>
</reference>
<accession>A0AAU7JQB9</accession>
<dbReference type="GO" id="GO:0016787">
    <property type="term" value="F:hydrolase activity"/>
    <property type="evidence" value="ECO:0007669"/>
    <property type="project" value="UniProtKB-KW"/>
</dbReference>
<dbReference type="SUPFAM" id="SSF53474">
    <property type="entry name" value="alpha/beta-Hydrolases"/>
    <property type="match status" value="1"/>
</dbReference>
<dbReference type="Pfam" id="PF20408">
    <property type="entry name" value="Abhydrolase_11"/>
    <property type="match status" value="1"/>
</dbReference>
<keyword evidence="2" id="KW-0378">Hydrolase</keyword>
<organism evidence="2">
    <name type="scientific">Pedococcus sp. KACC 23699</name>
    <dbReference type="NCBI Taxonomy" id="3149228"/>
    <lineage>
        <taxon>Bacteria</taxon>
        <taxon>Bacillati</taxon>
        <taxon>Actinomycetota</taxon>
        <taxon>Actinomycetes</taxon>
        <taxon>Micrococcales</taxon>
        <taxon>Intrasporangiaceae</taxon>
        <taxon>Pedococcus</taxon>
    </lineage>
</organism>
<evidence type="ECO:0000259" key="1">
    <source>
        <dbReference type="Pfam" id="PF20408"/>
    </source>
</evidence>
<feature type="domain" description="KANL3/Tex30 alpha/beta hydrolase-like" evidence="1">
    <location>
        <begin position="29"/>
        <end position="193"/>
    </location>
</feature>
<name>A0AAU7JQB9_9MICO</name>
<gene>
    <name evidence="2" type="ORF">ABEG17_13120</name>
</gene>